<proteinExistence type="predicted"/>
<gene>
    <name evidence="1" type="ORF">KHA90_03635</name>
</gene>
<evidence type="ECO:0000313" key="1">
    <source>
        <dbReference type="EMBL" id="MBS7230107.1"/>
    </source>
</evidence>
<dbReference type="EMBL" id="JAGYVZ010000002">
    <property type="protein sequence ID" value="MBS7230107.1"/>
    <property type="molecule type" value="Genomic_DNA"/>
</dbReference>
<name>A0ABS5P715_9FLAO</name>
<dbReference type="RefSeq" id="WP_213295486.1">
    <property type="nucleotide sequence ID" value="NZ_JAGYVZ010000002.1"/>
</dbReference>
<reference evidence="1 2" key="1">
    <citation type="journal article" date="2018" name="Int. J. Syst. Evol. Microbiol.">
        <title>Flavobacterium chryseum sp. nov. and Flavobacterium psychroterrae sp. nov., novel environmental bacteria isolated from Antarctica.</title>
        <authorList>
            <person name="Kralova S."/>
            <person name="Svec P."/>
            <person name="Busse H.J."/>
            <person name="Stankova E."/>
            <person name="Vaczi P."/>
            <person name="Sedlacek I."/>
        </authorList>
    </citation>
    <scope>NUCLEOTIDE SEQUENCE [LARGE SCALE GENOMIC DNA]</scope>
    <source>
        <strain evidence="1 2">CCM 8827</strain>
    </source>
</reference>
<protein>
    <submittedName>
        <fullName evidence="1">Uncharacterized protein</fullName>
    </submittedName>
</protein>
<organism evidence="1 2">
    <name type="scientific">Flavobacterium psychroterrae</name>
    <dbReference type="NCBI Taxonomy" id="2133767"/>
    <lineage>
        <taxon>Bacteria</taxon>
        <taxon>Pseudomonadati</taxon>
        <taxon>Bacteroidota</taxon>
        <taxon>Flavobacteriia</taxon>
        <taxon>Flavobacteriales</taxon>
        <taxon>Flavobacteriaceae</taxon>
        <taxon>Flavobacterium</taxon>
    </lineage>
</organism>
<dbReference type="Proteomes" id="UP000722625">
    <property type="component" value="Unassembled WGS sequence"/>
</dbReference>
<keyword evidence="2" id="KW-1185">Reference proteome</keyword>
<comment type="caution">
    <text evidence="1">The sequence shown here is derived from an EMBL/GenBank/DDBJ whole genome shotgun (WGS) entry which is preliminary data.</text>
</comment>
<evidence type="ECO:0000313" key="2">
    <source>
        <dbReference type="Proteomes" id="UP000722625"/>
    </source>
</evidence>
<sequence length="113" mass="12847">MKINETETMENLRKLTAKYFNTLKPSTDKADTYKAQIKLSNYAELGCIITETLKLCIVALDQEAHKTSDTIKTSPINVALVLEMVLEMFPSDEFEMLDEINQMLTVNPQSLNE</sequence>
<accession>A0ABS5P715</accession>